<evidence type="ECO:0000256" key="2">
    <source>
        <dbReference type="ARBA" id="ARBA00022448"/>
    </source>
</evidence>
<proteinExistence type="predicted"/>
<evidence type="ECO:0000313" key="10">
    <source>
        <dbReference type="Proteomes" id="UP000552700"/>
    </source>
</evidence>
<dbReference type="InterPro" id="IPR003369">
    <property type="entry name" value="TatA/B/E"/>
</dbReference>
<dbReference type="EMBL" id="JACIJP010000001">
    <property type="protein sequence ID" value="MBB6123598.1"/>
    <property type="molecule type" value="Genomic_DNA"/>
</dbReference>
<keyword evidence="5" id="KW-1133">Transmembrane helix</keyword>
<evidence type="ECO:0000256" key="4">
    <source>
        <dbReference type="ARBA" id="ARBA00022927"/>
    </source>
</evidence>
<dbReference type="PANTHER" id="PTHR33162">
    <property type="entry name" value="SEC-INDEPENDENT PROTEIN TRANSLOCASE PROTEIN TATA, CHLOROPLASTIC"/>
    <property type="match status" value="1"/>
</dbReference>
<keyword evidence="3" id="KW-0812">Transmembrane</keyword>
<keyword evidence="7" id="KW-0472">Membrane</keyword>
<dbReference type="Proteomes" id="UP000552700">
    <property type="component" value="Unassembled WGS sequence"/>
</dbReference>
<evidence type="ECO:0000256" key="1">
    <source>
        <dbReference type="ARBA" id="ARBA00004167"/>
    </source>
</evidence>
<dbReference type="Gene3D" id="1.20.5.3310">
    <property type="match status" value="1"/>
</dbReference>
<dbReference type="AlphaFoldDB" id="A0A841J4Y6"/>
<name>A0A841J4Y6_9SPHN</name>
<keyword evidence="4" id="KW-0653">Protein transport</keyword>
<sequence>MFGLDSGEFLVIAIVAIVVIGPKDLPRVLYKVGQVMGKARAMSRHFRSGIDAMVREVELEELEKKWAADNRRIMGEHPMESLDAPAPASSAAVEEADSAMTAMADGTASASSAAAIAPKGDPA</sequence>
<evidence type="ECO:0000313" key="9">
    <source>
        <dbReference type="EMBL" id="MBB6123598.1"/>
    </source>
</evidence>
<feature type="compositionally biased region" description="Low complexity" evidence="8">
    <location>
        <begin position="83"/>
        <end position="104"/>
    </location>
</feature>
<evidence type="ECO:0000256" key="3">
    <source>
        <dbReference type="ARBA" id="ARBA00022692"/>
    </source>
</evidence>
<dbReference type="PRINTS" id="PR01506">
    <property type="entry name" value="TATBPROTEIN"/>
</dbReference>
<keyword evidence="10" id="KW-1185">Reference proteome</keyword>
<dbReference type="GO" id="GO:0016020">
    <property type="term" value="C:membrane"/>
    <property type="evidence" value="ECO:0007669"/>
    <property type="project" value="UniProtKB-SubCell"/>
</dbReference>
<evidence type="ECO:0000256" key="8">
    <source>
        <dbReference type="SAM" id="MobiDB-lite"/>
    </source>
</evidence>
<gene>
    <name evidence="9" type="ORF">FHS92_001305</name>
</gene>
<organism evidence="9 10">
    <name type="scientific">Sphingobium subterraneum</name>
    <dbReference type="NCBI Taxonomy" id="627688"/>
    <lineage>
        <taxon>Bacteria</taxon>
        <taxon>Pseudomonadati</taxon>
        <taxon>Pseudomonadota</taxon>
        <taxon>Alphaproteobacteria</taxon>
        <taxon>Sphingomonadales</taxon>
        <taxon>Sphingomonadaceae</taxon>
        <taxon>Sphingobium</taxon>
    </lineage>
</organism>
<dbReference type="PANTHER" id="PTHR33162:SF1">
    <property type="entry name" value="SEC-INDEPENDENT PROTEIN TRANSLOCASE PROTEIN TATA, CHLOROPLASTIC"/>
    <property type="match status" value="1"/>
</dbReference>
<accession>A0A841J4Y6</accession>
<dbReference type="RefSeq" id="WP_246351782.1">
    <property type="nucleotide sequence ID" value="NZ_JACIJP010000001.1"/>
</dbReference>
<comment type="caution">
    <text evidence="9">The sequence shown here is derived from an EMBL/GenBank/DDBJ whole genome shotgun (WGS) entry which is preliminary data.</text>
</comment>
<protein>
    <submittedName>
        <fullName evidence="9">Sec-independent protein translocase protein TatB</fullName>
    </submittedName>
</protein>
<keyword evidence="6" id="KW-0811">Translocation</keyword>
<feature type="region of interest" description="Disordered" evidence="8">
    <location>
        <begin position="79"/>
        <end position="104"/>
    </location>
</feature>
<evidence type="ECO:0000256" key="7">
    <source>
        <dbReference type="ARBA" id="ARBA00023136"/>
    </source>
</evidence>
<keyword evidence="2" id="KW-0813">Transport</keyword>
<reference evidence="9 10" key="1">
    <citation type="submission" date="2020-08" db="EMBL/GenBank/DDBJ databases">
        <title>Genomic Encyclopedia of Type Strains, Phase IV (KMG-IV): sequencing the most valuable type-strain genomes for metagenomic binning, comparative biology and taxonomic classification.</title>
        <authorList>
            <person name="Goeker M."/>
        </authorList>
    </citation>
    <scope>NUCLEOTIDE SEQUENCE [LARGE SCALE GENOMIC DNA]</scope>
    <source>
        <strain evidence="9 10">DSM 102255</strain>
    </source>
</reference>
<comment type="subcellular location">
    <subcellularLocation>
        <location evidence="1">Membrane</location>
        <topology evidence="1">Single-pass membrane protein</topology>
    </subcellularLocation>
</comment>
<evidence type="ECO:0000256" key="5">
    <source>
        <dbReference type="ARBA" id="ARBA00022989"/>
    </source>
</evidence>
<dbReference type="GO" id="GO:0015031">
    <property type="term" value="P:protein transport"/>
    <property type="evidence" value="ECO:0007669"/>
    <property type="project" value="UniProtKB-KW"/>
</dbReference>
<dbReference type="Pfam" id="PF02416">
    <property type="entry name" value="TatA_B_E"/>
    <property type="match status" value="1"/>
</dbReference>
<evidence type="ECO:0000256" key="6">
    <source>
        <dbReference type="ARBA" id="ARBA00023010"/>
    </source>
</evidence>